<dbReference type="EMBL" id="CAXITT010001202">
    <property type="protein sequence ID" value="CAL1548176.1"/>
    <property type="molecule type" value="Genomic_DNA"/>
</dbReference>
<dbReference type="GO" id="GO:0006284">
    <property type="term" value="P:base-excision repair"/>
    <property type="evidence" value="ECO:0007669"/>
    <property type="project" value="TreeGrafter"/>
</dbReference>
<dbReference type="GO" id="GO:0005634">
    <property type="term" value="C:nucleus"/>
    <property type="evidence" value="ECO:0007669"/>
    <property type="project" value="TreeGrafter"/>
</dbReference>
<evidence type="ECO:0000259" key="8">
    <source>
        <dbReference type="Pfam" id="PF03372"/>
    </source>
</evidence>
<comment type="cofactor">
    <cofactor evidence="7">
        <name>Mg(2+)</name>
        <dbReference type="ChEBI" id="CHEBI:18420"/>
    </cofactor>
    <cofactor evidence="7">
        <name>Mn(2+)</name>
        <dbReference type="ChEBI" id="CHEBI:29035"/>
    </cofactor>
    <text evidence="7">Probably binds two magnesium or manganese ions per subunit.</text>
</comment>
<evidence type="ECO:0000256" key="3">
    <source>
        <dbReference type="ARBA" id="ARBA00012115"/>
    </source>
</evidence>
<keyword evidence="5" id="KW-0378">Hydrolase</keyword>
<proteinExistence type="inferred from homology"/>
<dbReference type="InterPro" id="IPR005135">
    <property type="entry name" value="Endo/exonuclease/phosphatase"/>
</dbReference>
<dbReference type="GO" id="GO:0046872">
    <property type="term" value="F:metal ion binding"/>
    <property type="evidence" value="ECO:0007669"/>
    <property type="project" value="UniProtKB-KW"/>
</dbReference>
<dbReference type="InterPro" id="IPR020847">
    <property type="entry name" value="AP_endonuclease_F1_BS"/>
</dbReference>
<keyword evidence="4 7" id="KW-0479">Metal-binding</keyword>
<keyword evidence="6 7" id="KW-0460">Magnesium</keyword>
<dbReference type="PANTHER" id="PTHR22748">
    <property type="entry name" value="AP ENDONUCLEASE"/>
    <property type="match status" value="1"/>
</dbReference>
<keyword evidence="7" id="KW-0464">Manganese</keyword>
<evidence type="ECO:0000313" key="9">
    <source>
        <dbReference type="EMBL" id="CAL1548176.1"/>
    </source>
</evidence>
<accession>A0AAV2ILY6</accession>
<dbReference type="GO" id="GO:0008311">
    <property type="term" value="F:double-stranded DNA 3'-5' DNA exonuclease activity"/>
    <property type="evidence" value="ECO:0007669"/>
    <property type="project" value="UniProtKB-EC"/>
</dbReference>
<feature type="binding site" evidence="7">
    <location>
        <position position="7"/>
    </location>
    <ligand>
        <name>Mg(2+)</name>
        <dbReference type="ChEBI" id="CHEBI:18420"/>
        <label>1</label>
    </ligand>
</feature>
<evidence type="ECO:0000256" key="4">
    <source>
        <dbReference type="ARBA" id="ARBA00022723"/>
    </source>
</evidence>
<dbReference type="GO" id="GO:0003906">
    <property type="term" value="F:DNA-(apurinic or apyrimidinic site) endonuclease activity"/>
    <property type="evidence" value="ECO:0007669"/>
    <property type="project" value="TreeGrafter"/>
</dbReference>
<dbReference type="PANTHER" id="PTHR22748:SF4">
    <property type="entry name" value="DNA-(APURINIC OR APYRIMIDINIC SITE) ENDONUCLEASE 2"/>
    <property type="match status" value="1"/>
</dbReference>
<dbReference type="PROSITE" id="PS00726">
    <property type="entry name" value="AP_NUCLEASE_F1_1"/>
    <property type="match status" value="1"/>
</dbReference>
<evidence type="ECO:0000256" key="6">
    <source>
        <dbReference type="ARBA" id="ARBA00022842"/>
    </source>
</evidence>
<evidence type="ECO:0000256" key="1">
    <source>
        <dbReference type="ARBA" id="ARBA00000493"/>
    </source>
</evidence>
<comment type="catalytic activity">
    <reaction evidence="1">
        <text>Exonucleolytic cleavage in the 3'- to 5'-direction to yield nucleoside 5'-phosphates.</text>
        <dbReference type="EC" id="3.1.11.2"/>
    </reaction>
</comment>
<dbReference type="AlphaFoldDB" id="A0AAV2ILY6"/>
<comment type="similarity">
    <text evidence="2">Belongs to the DNA repair enzymes AP/ExoA family.</text>
</comment>
<sequence>MKLLTWNINGIRAAKGKPSIKTLLDSLNADIICLQETKVTRDMLDEPTAIVDGYESYFSFSRKRSGYSGKFSLFFI</sequence>
<dbReference type="GO" id="GO:0003677">
    <property type="term" value="F:DNA binding"/>
    <property type="evidence" value="ECO:0007669"/>
    <property type="project" value="InterPro"/>
</dbReference>
<feature type="domain" description="Endonuclease/exonuclease/phosphatase" evidence="8">
    <location>
        <begin position="4"/>
        <end position="69"/>
    </location>
</feature>
<reference evidence="9 10" key="1">
    <citation type="submission" date="2024-04" db="EMBL/GenBank/DDBJ databases">
        <authorList>
            <consortium name="Genoscope - CEA"/>
            <person name="William W."/>
        </authorList>
    </citation>
    <scope>NUCLEOTIDE SEQUENCE [LARGE SCALE GENOMIC DNA]</scope>
</reference>
<dbReference type="InterPro" id="IPR004808">
    <property type="entry name" value="AP_endonuc_1"/>
</dbReference>
<dbReference type="Gene3D" id="3.60.10.10">
    <property type="entry name" value="Endonuclease/exonuclease/phosphatase"/>
    <property type="match status" value="1"/>
</dbReference>
<protein>
    <recommendedName>
        <fullName evidence="3">exodeoxyribonuclease III</fullName>
        <ecNumber evidence="3">3.1.11.2</ecNumber>
    </recommendedName>
</protein>
<keyword evidence="10" id="KW-1185">Reference proteome</keyword>
<dbReference type="Pfam" id="PF03372">
    <property type="entry name" value="Exo_endo_phos"/>
    <property type="match status" value="1"/>
</dbReference>
<dbReference type="EC" id="3.1.11.2" evidence="3"/>
<dbReference type="SUPFAM" id="SSF56219">
    <property type="entry name" value="DNase I-like"/>
    <property type="match status" value="1"/>
</dbReference>
<dbReference type="InterPro" id="IPR036691">
    <property type="entry name" value="Endo/exonu/phosph_ase_sf"/>
</dbReference>
<evidence type="ECO:0000256" key="2">
    <source>
        <dbReference type="ARBA" id="ARBA00007092"/>
    </source>
</evidence>
<comment type="caution">
    <text evidence="9">The sequence shown here is derived from an EMBL/GenBank/DDBJ whole genome shotgun (WGS) entry which is preliminary data.</text>
</comment>
<evidence type="ECO:0000256" key="7">
    <source>
        <dbReference type="PIRSR" id="PIRSR604808-2"/>
    </source>
</evidence>
<dbReference type="Proteomes" id="UP001497497">
    <property type="component" value="Unassembled WGS sequence"/>
</dbReference>
<feature type="binding site" evidence="7">
    <location>
        <position position="36"/>
    </location>
    <ligand>
        <name>Mg(2+)</name>
        <dbReference type="ChEBI" id="CHEBI:18420"/>
        <label>1</label>
    </ligand>
</feature>
<name>A0AAV2ILY6_LYMST</name>
<gene>
    <name evidence="9" type="ORF">GSLYS_00021493001</name>
</gene>
<evidence type="ECO:0000256" key="5">
    <source>
        <dbReference type="ARBA" id="ARBA00022801"/>
    </source>
</evidence>
<dbReference type="GO" id="GO:0008081">
    <property type="term" value="F:phosphoric diester hydrolase activity"/>
    <property type="evidence" value="ECO:0007669"/>
    <property type="project" value="TreeGrafter"/>
</dbReference>
<evidence type="ECO:0000313" key="10">
    <source>
        <dbReference type="Proteomes" id="UP001497497"/>
    </source>
</evidence>
<organism evidence="9 10">
    <name type="scientific">Lymnaea stagnalis</name>
    <name type="common">Great pond snail</name>
    <name type="synonym">Helix stagnalis</name>
    <dbReference type="NCBI Taxonomy" id="6523"/>
    <lineage>
        <taxon>Eukaryota</taxon>
        <taxon>Metazoa</taxon>
        <taxon>Spiralia</taxon>
        <taxon>Lophotrochozoa</taxon>
        <taxon>Mollusca</taxon>
        <taxon>Gastropoda</taxon>
        <taxon>Heterobranchia</taxon>
        <taxon>Euthyneura</taxon>
        <taxon>Panpulmonata</taxon>
        <taxon>Hygrophila</taxon>
        <taxon>Lymnaeoidea</taxon>
        <taxon>Lymnaeidae</taxon>
        <taxon>Lymnaea</taxon>
    </lineage>
</organism>